<dbReference type="AlphaFoldDB" id="A0A5C8PKF2"/>
<keyword evidence="2" id="KW-1185">Reference proteome</keyword>
<dbReference type="RefSeq" id="WP_147848787.1">
    <property type="nucleotide sequence ID" value="NZ_DATAJT010000061.1"/>
</dbReference>
<dbReference type="EMBL" id="VDUZ01000023">
    <property type="protein sequence ID" value="TXL73743.1"/>
    <property type="molecule type" value="Genomic_DNA"/>
</dbReference>
<dbReference type="OrthoDB" id="9886526at2"/>
<organism evidence="1 2">
    <name type="scientific">Vineibacter terrae</name>
    <dbReference type="NCBI Taxonomy" id="2586908"/>
    <lineage>
        <taxon>Bacteria</taxon>
        <taxon>Pseudomonadati</taxon>
        <taxon>Pseudomonadota</taxon>
        <taxon>Alphaproteobacteria</taxon>
        <taxon>Hyphomicrobiales</taxon>
        <taxon>Vineibacter</taxon>
    </lineage>
</organism>
<name>A0A5C8PKF2_9HYPH</name>
<evidence type="ECO:0008006" key="3">
    <source>
        <dbReference type="Google" id="ProtNLM"/>
    </source>
</evidence>
<proteinExistence type="predicted"/>
<evidence type="ECO:0000313" key="2">
    <source>
        <dbReference type="Proteomes" id="UP000321638"/>
    </source>
</evidence>
<gene>
    <name evidence="1" type="ORF">FHP25_20270</name>
</gene>
<evidence type="ECO:0000313" key="1">
    <source>
        <dbReference type="EMBL" id="TXL73743.1"/>
    </source>
</evidence>
<reference evidence="1 2" key="1">
    <citation type="submission" date="2019-06" db="EMBL/GenBank/DDBJ databases">
        <title>New taxonomy in bacterial strain CC-CFT640, isolated from vineyard.</title>
        <authorList>
            <person name="Lin S.-Y."/>
            <person name="Tsai C.-F."/>
            <person name="Young C.-C."/>
        </authorList>
    </citation>
    <scope>NUCLEOTIDE SEQUENCE [LARGE SCALE GENOMIC DNA]</scope>
    <source>
        <strain evidence="1 2">CC-CFT640</strain>
    </source>
</reference>
<comment type="caution">
    <text evidence="1">The sequence shown here is derived from an EMBL/GenBank/DDBJ whole genome shotgun (WGS) entry which is preliminary data.</text>
</comment>
<protein>
    <recommendedName>
        <fullName evidence="3">DUF4102 domain-containing protein</fullName>
    </recommendedName>
</protein>
<accession>A0A5C8PKF2</accession>
<dbReference type="Proteomes" id="UP000321638">
    <property type="component" value="Unassembled WGS sequence"/>
</dbReference>
<sequence length="64" mass="6850">MPREWRQVGDGREMTAGGVVYRAAPGGSSKFFLAWADDKVLGQADTLSGAQRLCALDAAQHEAK</sequence>